<evidence type="ECO:0000259" key="9">
    <source>
        <dbReference type="Pfam" id="PF16369"/>
    </source>
</evidence>
<dbReference type="InterPro" id="IPR032291">
    <property type="entry name" value="Abn2_C"/>
</dbReference>
<proteinExistence type="inferred from homology"/>
<keyword evidence="3 7" id="KW-0378">Hydrolase</keyword>
<dbReference type="Gene3D" id="2.115.10.20">
    <property type="entry name" value="Glycosyl hydrolase domain, family 43"/>
    <property type="match status" value="1"/>
</dbReference>
<feature type="active site" description="Proton acceptor" evidence="5">
    <location>
        <position position="50"/>
    </location>
</feature>
<evidence type="ECO:0000256" key="3">
    <source>
        <dbReference type="ARBA" id="ARBA00022801"/>
    </source>
</evidence>
<name>A0A132P536_ENTFC</name>
<dbReference type="Pfam" id="PF04616">
    <property type="entry name" value="Glyco_hydro_43"/>
    <property type="match status" value="1"/>
</dbReference>
<sequence>MTTKINMISRMIPVFLTSFFLMGCQTGEAAEQLIQKEWETTSKERVSIHDPSITTIHEENQELFYVFGSHLAQAKTSDLRTWEVPFSHEYESMEDNIIYGNTKENLAETFKWAGYDDADSKGGYSLWAPDVIWNADYEWSNGDKGAYMLYYSASSTWRRSAIGLAVAKTIEGPYSYSDTVIYSGFTEKDSTDGSDRNTNYQNTHLAKLIKDGKISGFSENWSIEAGLTYNTDYAPNAIDPALFYDEEGKLWMTYGSWSGGIFLLEVDPATGKPMYPGEDSTTEDGRIIDRYFGIKLSGGYHQSGEGPYIVYDEKTDYYYLFVTYGGLAAKGGYNMRLFRAEKPEGPYLDAQGNSPILDKGEQNVNYGIKLIGNYQFSFQQMGYRAAGHNSAIIDENGQWSLVYHTRFNNGTEAHEVRVNRMYMNEEGWPVPAPYEYRGNEQVADALTEDEIIGRYEIINHGTDNGTTMLKTQMIEFQKDGNVTGDLTGTWTYDAGYLVLTFEETTFKGILLTQEITEFEQQKLTFSTIGDNNESIWGIKE</sequence>
<dbReference type="InterPro" id="IPR050727">
    <property type="entry name" value="GH43_arabinanases"/>
</dbReference>
<dbReference type="PANTHER" id="PTHR43301">
    <property type="entry name" value="ARABINAN ENDO-1,5-ALPHA-L-ARABINOSIDASE"/>
    <property type="match status" value="1"/>
</dbReference>
<keyword evidence="8" id="KW-0732">Signal</keyword>
<accession>A0A132P536</accession>
<evidence type="ECO:0000256" key="6">
    <source>
        <dbReference type="PIRSR" id="PIRSR606710-2"/>
    </source>
</evidence>
<feature type="signal peptide" evidence="8">
    <location>
        <begin position="1"/>
        <end position="29"/>
    </location>
</feature>
<dbReference type="Gene3D" id="2.40.128.10">
    <property type="match status" value="1"/>
</dbReference>
<evidence type="ECO:0000256" key="2">
    <source>
        <dbReference type="ARBA" id="ARBA00009865"/>
    </source>
</evidence>
<protein>
    <recommendedName>
        <fullName evidence="9">Extracellular endo-alpha-(1-&gt;5)-L-arabinanase C-terminal domain-containing protein</fullName>
    </recommendedName>
</protein>
<dbReference type="GO" id="GO:0005975">
    <property type="term" value="P:carbohydrate metabolic process"/>
    <property type="evidence" value="ECO:0007669"/>
    <property type="project" value="InterPro"/>
</dbReference>
<organism evidence="10 11">
    <name type="scientific">Enterococcus faecium</name>
    <name type="common">Streptococcus faecium</name>
    <dbReference type="NCBI Taxonomy" id="1352"/>
    <lineage>
        <taxon>Bacteria</taxon>
        <taxon>Bacillati</taxon>
        <taxon>Bacillota</taxon>
        <taxon>Bacilli</taxon>
        <taxon>Lactobacillales</taxon>
        <taxon>Enterococcaceae</taxon>
        <taxon>Enterococcus</taxon>
    </lineage>
</organism>
<reference evidence="10 11" key="1">
    <citation type="submission" date="2016-01" db="EMBL/GenBank/DDBJ databases">
        <title>Molecular Mechanisms for transfer of large genomic segments between Enterococcus faecium strains.</title>
        <authorList>
            <person name="Garcia-Solache M.A."/>
            <person name="Lebreton F."/>
            <person name="Mclaughlin R.E."/>
            <person name="Whiteaker J.D."/>
            <person name="Gilmore M.S."/>
            <person name="Rice L.B."/>
        </authorList>
    </citation>
    <scope>NUCLEOTIDE SEQUENCE [LARGE SCALE GENOMIC DNA]</scope>
    <source>
        <strain evidence="10 11">D344RRF x C68</strain>
    </source>
</reference>
<feature type="active site" description="Proton donor" evidence="5">
    <location>
        <position position="305"/>
    </location>
</feature>
<dbReference type="InterPro" id="IPR006710">
    <property type="entry name" value="Glyco_hydro_43"/>
</dbReference>
<comment type="caution">
    <text evidence="10">The sequence shown here is derived from an EMBL/GenBank/DDBJ whole genome shotgun (WGS) entry which is preliminary data.</text>
</comment>
<evidence type="ECO:0000256" key="4">
    <source>
        <dbReference type="ARBA" id="ARBA00023295"/>
    </source>
</evidence>
<feature type="chain" id="PRO_5044056438" description="Extracellular endo-alpha-(1-&gt;5)-L-arabinanase C-terminal domain-containing protein" evidence="8">
    <location>
        <begin position="30"/>
        <end position="540"/>
    </location>
</feature>
<dbReference type="CDD" id="cd18832">
    <property type="entry name" value="GH43_GsAbnA-like"/>
    <property type="match status" value="1"/>
</dbReference>
<dbReference type="PANTHER" id="PTHR43301:SF3">
    <property type="entry name" value="ARABINAN ENDO-1,5-ALPHA-L-ARABINOSIDASE A-RELATED"/>
    <property type="match status" value="1"/>
</dbReference>
<dbReference type="AlphaFoldDB" id="A0A132P536"/>
<dbReference type="GO" id="GO:0004553">
    <property type="term" value="F:hydrolase activity, hydrolyzing O-glycosyl compounds"/>
    <property type="evidence" value="ECO:0007669"/>
    <property type="project" value="InterPro"/>
</dbReference>
<evidence type="ECO:0000256" key="5">
    <source>
        <dbReference type="PIRSR" id="PIRSR606710-1"/>
    </source>
</evidence>
<dbReference type="InterPro" id="IPR023296">
    <property type="entry name" value="Glyco_hydro_beta-prop_sf"/>
</dbReference>
<comment type="similarity">
    <text evidence="2 7">Belongs to the glycosyl hydrolase 43 family.</text>
</comment>
<comment type="pathway">
    <text evidence="1">Glycan metabolism; L-arabinan degradation.</text>
</comment>
<dbReference type="SUPFAM" id="SSF75005">
    <property type="entry name" value="Arabinanase/levansucrase/invertase"/>
    <property type="match status" value="1"/>
</dbReference>
<evidence type="ECO:0000256" key="8">
    <source>
        <dbReference type="SAM" id="SignalP"/>
    </source>
</evidence>
<feature type="domain" description="Extracellular endo-alpha-(1-&gt;5)-L-arabinanase C-terminal" evidence="9">
    <location>
        <begin position="433"/>
        <end position="537"/>
    </location>
</feature>
<dbReference type="RefSeq" id="WP_002298342.1">
    <property type="nucleotide sequence ID" value="NZ_AP019394.1"/>
</dbReference>
<evidence type="ECO:0000313" key="10">
    <source>
        <dbReference type="EMBL" id="KWX17444.1"/>
    </source>
</evidence>
<dbReference type="PROSITE" id="PS51257">
    <property type="entry name" value="PROKAR_LIPOPROTEIN"/>
    <property type="match status" value="1"/>
</dbReference>
<keyword evidence="4 7" id="KW-0326">Glycosidase</keyword>
<gene>
    <name evidence="10" type="ORF">AWT83_02560</name>
</gene>
<dbReference type="EMBL" id="LRHK01000001">
    <property type="protein sequence ID" value="KWX17444.1"/>
    <property type="molecule type" value="Genomic_DNA"/>
</dbReference>
<evidence type="ECO:0000256" key="7">
    <source>
        <dbReference type="RuleBase" id="RU361187"/>
    </source>
</evidence>
<evidence type="ECO:0000313" key="11">
    <source>
        <dbReference type="Proteomes" id="UP000070452"/>
    </source>
</evidence>
<dbReference type="Proteomes" id="UP000070452">
    <property type="component" value="Unassembled WGS sequence"/>
</dbReference>
<dbReference type="Pfam" id="PF16369">
    <property type="entry name" value="GH43_C"/>
    <property type="match status" value="1"/>
</dbReference>
<feature type="site" description="Important for catalytic activity, responsible for pKa modulation of the active site Glu and correct orientation of both the proton donor and substrate" evidence="6">
    <location>
        <position position="239"/>
    </location>
</feature>
<evidence type="ECO:0000256" key="1">
    <source>
        <dbReference type="ARBA" id="ARBA00004834"/>
    </source>
</evidence>